<dbReference type="InterPro" id="IPR006935">
    <property type="entry name" value="Helicase/UvrB_N"/>
</dbReference>
<feature type="domain" description="NERD" evidence="3">
    <location>
        <begin position="6"/>
        <end position="66"/>
    </location>
</feature>
<sequence length="509" mass="57766">MNLHEGEADFVILHPRFGIMVVEVKGGHVYYDQRTMRWERHGARHEMKDPFVQAAKNMHALEATAKERYFKNELPFVRGYCAVFPDCEWTGTAPPGAVNANLFAASDLSKLGTRIEALYRAFDRRKDHTPLLTSVLDGLMKTLTCEFKLTPALWREIEQQERILFRFTEDQLLLLNFLNQHRRAAVQGVAGSGKTQLALAKARQFADKGKRVLLLCYNRMLADWLAEQVAEQKDRITAINYHRMALEWCGRAKVAFPAGGQDEAFWSTSAARLFENAIERLDSDRFDAVVVDEGQDFHESWWDSVEWLNRDLSDGPLYVFYDPAQQLQHQTPQRLPQLGTPYHLPTNCRNTKQISDFCAKAIGHAITVKPGQPEGRPPTIRIASNEQAQKAQVAACLDEWLSGSSGLSCKQIAILSAQPLSRSSLRHSASIGRWRVTDDLEEWRAGKAVLHTTLRRFKGMEADAVIVHDIPKVEPTPNESQFSAKHLYVACSRAKHLLCLLSYEEFVVH</sequence>
<comment type="caution">
    <text evidence="5">The sequence shown here is derived from an EMBL/GenBank/DDBJ whole genome shotgun (WGS) entry which is preliminary data.</text>
</comment>
<gene>
    <name evidence="5" type="ORF">HNQ64_000988</name>
</gene>
<feature type="domain" description="UvrD-like helicase C-terminal" evidence="4">
    <location>
        <begin position="452"/>
        <end position="500"/>
    </location>
</feature>
<dbReference type="Pfam" id="PF08378">
    <property type="entry name" value="NERD"/>
    <property type="match status" value="1"/>
</dbReference>
<evidence type="ECO:0000259" key="2">
    <source>
        <dbReference type="Pfam" id="PF04851"/>
    </source>
</evidence>
<accession>A0A7W8DNP4</accession>
<dbReference type="InterPro" id="IPR000212">
    <property type="entry name" value="DNA_helicase_UvrD/REP"/>
</dbReference>
<evidence type="ECO:0000259" key="3">
    <source>
        <dbReference type="Pfam" id="PF08378"/>
    </source>
</evidence>
<keyword evidence="6" id="KW-1185">Reference proteome</keyword>
<dbReference type="GO" id="GO:0000725">
    <property type="term" value="P:recombinational repair"/>
    <property type="evidence" value="ECO:0007669"/>
    <property type="project" value="TreeGrafter"/>
</dbReference>
<evidence type="ECO:0000259" key="4">
    <source>
        <dbReference type="Pfam" id="PF13538"/>
    </source>
</evidence>
<dbReference type="SUPFAM" id="SSF52540">
    <property type="entry name" value="P-loop containing nucleoside triphosphate hydrolases"/>
    <property type="match status" value="1"/>
</dbReference>
<dbReference type="GO" id="GO:0016787">
    <property type="term" value="F:hydrolase activity"/>
    <property type="evidence" value="ECO:0007669"/>
    <property type="project" value="InterPro"/>
</dbReference>
<evidence type="ECO:0000313" key="5">
    <source>
        <dbReference type="EMBL" id="MBB5036754.1"/>
    </source>
</evidence>
<evidence type="ECO:0000256" key="1">
    <source>
        <dbReference type="ARBA" id="ARBA00034923"/>
    </source>
</evidence>
<feature type="domain" description="Helicase/UvrB N-terminal" evidence="2">
    <location>
        <begin position="172"/>
        <end position="294"/>
    </location>
</feature>
<organism evidence="5 6">
    <name type="scientific">Prosthecobacter dejongeii</name>
    <dbReference type="NCBI Taxonomy" id="48465"/>
    <lineage>
        <taxon>Bacteria</taxon>
        <taxon>Pseudomonadati</taxon>
        <taxon>Verrucomicrobiota</taxon>
        <taxon>Verrucomicrobiia</taxon>
        <taxon>Verrucomicrobiales</taxon>
        <taxon>Verrucomicrobiaceae</taxon>
        <taxon>Prosthecobacter</taxon>
    </lineage>
</organism>
<dbReference type="Proteomes" id="UP000534294">
    <property type="component" value="Unassembled WGS sequence"/>
</dbReference>
<dbReference type="EMBL" id="JACHIF010000001">
    <property type="protein sequence ID" value="MBB5036754.1"/>
    <property type="molecule type" value="Genomic_DNA"/>
</dbReference>
<reference evidence="5 6" key="1">
    <citation type="submission" date="2020-08" db="EMBL/GenBank/DDBJ databases">
        <title>Genomic Encyclopedia of Type Strains, Phase IV (KMG-IV): sequencing the most valuable type-strain genomes for metagenomic binning, comparative biology and taxonomic classification.</title>
        <authorList>
            <person name="Goeker M."/>
        </authorList>
    </citation>
    <scope>NUCLEOTIDE SEQUENCE [LARGE SCALE GENOMIC DNA]</scope>
    <source>
        <strain evidence="5 6">DSM 12251</strain>
    </source>
</reference>
<dbReference type="Pfam" id="PF04851">
    <property type="entry name" value="ResIII"/>
    <property type="match status" value="1"/>
</dbReference>
<dbReference type="AlphaFoldDB" id="A0A7W8DNP4"/>
<dbReference type="InterPro" id="IPR027785">
    <property type="entry name" value="UvrD-like_helicase_C"/>
</dbReference>
<dbReference type="Pfam" id="PF13538">
    <property type="entry name" value="UvrD_C_2"/>
    <property type="match status" value="1"/>
</dbReference>
<dbReference type="InterPro" id="IPR027417">
    <property type="entry name" value="P-loop_NTPase"/>
</dbReference>
<name>A0A7W8DNP4_9BACT</name>
<dbReference type="PANTHER" id="PTHR11070">
    <property type="entry name" value="UVRD / RECB / PCRA DNA HELICASE FAMILY MEMBER"/>
    <property type="match status" value="1"/>
</dbReference>
<dbReference type="GO" id="GO:0003677">
    <property type="term" value="F:DNA binding"/>
    <property type="evidence" value="ECO:0007669"/>
    <property type="project" value="InterPro"/>
</dbReference>
<dbReference type="GO" id="GO:0005524">
    <property type="term" value="F:ATP binding"/>
    <property type="evidence" value="ECO:0007669"/>
    <property type="project" value="InterPro"/>
</dbReference>
<dbReference type="PANTHER" id="PTHR11070:SF2">
    <property type="entry name" value="ATP-DEPENDENT DNA HELICASE SRS2"/>
    <property type="match status" value="1"/>
</dbReference>
<proteinExistence type="predicted"/>
<evidence type="ECO:0000313" key="6">
    <source>
        <dbReference type="Proteomes" id="UP000534294"/>
    </source>
</evidence>
<protein>
    <recommendedName>
        <fullName evidence="1">DNA 3'-5' helicase II</fullName>
    </recommendedName>
</protein>
<dbReference type="GO" id="GO:0043138">
    <property type="term" value="F:3'-5' DNA helicase activity"/>
    <property type="evidence" value="ECO:0007669"/>
    <property type="project" value="TreeGrafter"/>
</dbReference>
<dbReference type="InterPro" id="IPR011528">
    <property type="entry name" value="NERD"/>
</dbReference>
<dbReference type="Gene3D" id="3.40.50.300">
    <property type="entry name" value="P-loop containing nucleotide triphosphate hydrolases"/>
    <property type="match status" value="2"/>
</dbReference>